<protein>
    <submittedName>
        <fullName evidence="2">Uncharacterized protein</fullName>
    </submittedName>
</protein>
<reference evidence="2" key="2">
    <citation type="submission" date="2015-06" db="EMBL/GenBank/DDBJ databases">
        <title>Environmentally co-occuring mercury resistance plasmids are genetically and phenotypically diverse and confer variable context-dependent fitness effects.</title>
        <authorList>
            <person name="Hall J.P.J."/>
            <person name="Harrison E."/>
            <person name="Lilley A.K."/>
            <person name="Paterson S."/>
            <person name="Spiers A.J."/>
            <person name="Brockhurst M.A."/>
        </authorList>
    </citation>
    <scope>NUCLEOTIDE SEQUENCE [LARGE SCALE GENOMIC DNA]</scope>
    <source>
        <strain evidence="2">SBW25</strain>
        <plasmid evidence="2">pQBR57</plasmid>
    </source>
</reference>
<name>A0A0G4E5R5_PSEFS</name>
<evidence type="ECO:0000313" key="2">
    <source>
        <dbReference type="EMBL" id="CEK42363.1"/>
    </source>
</evidence>
<dbReference type="EMBL" id="LN713926">
    <property type="protein sequence ID" value="CEK42363.1"/>
    <property type="molecule type" value="Genomic_DNA"/>
</dbReference>
<gene>
    <name evidence="2" type="ORF">PQBR57_0410</name>
</gene>
<evidence type="ECO:0000256" key="1">
    <source>
        <dbReference type="SAM" id="MobiDB-lite"/>
    </source>
</evidence>
<feature type="region of interest" description="Disordered" evidence="1">
    <location>
        <begin position="1"/>
        <end position="52"/>
    </location>
</feature>
<geneLocation type="plasmid" evidence="2">
    <name>pQBR57</name>
</geneLocation>
<accession>A0A0G4E5R5</accession>
<organism evidence="2">
    <name type="scientific">Pseudomonas fluorescens (strain SBW25)</name>
    <dbReference type="NCBI Taxonomy" id="216595"/>
    <lineage>
        <taxon>Bacteria</taxon>
        <taxon>Pseudomonadati</taxon>
        <taxon>Pseudomonadota</taxon>
        <taxon>Gammaproteobacteria</taxon>
        <taxon>Pseudomonadales</taxon>
        <taxon>Pseudomonadaceae</taxon>
        <taxon>Pseudomonas</taxon>
    </lineage>
</organism>
<keyword evidence="2" id="KW-0614">Plasmid</keyword>
<proteinExistence type="predicted"/>
<sequence length="74" mass="8036">MQTALNIARKAPNPPSEGWSDDAKTRQPAHPKARMVNAIDSPPPTGDSWARAKKSDVDSWSVRGLLVLCMRVPG</sequence>
<dbReference type="AlphaFoldDB" id="A0A0G4E5R5"/>
<reference evidence="2" key="1">
    <citation type="submission" date="2014-12" db="EMBL/GenBank/DDBJ databases">
        <authorList>
            <person name="Hall J."/>
        </authorList>
    </citation>
    <scope>NUCLEOTIDE SEQUENCE [LARGE SCALE GENOMIC DNA]</scope>
    <source>
        <strain evidence="2">SBW25</strain>
        <plasmid evidence="2">pQBR57</plasmid>
    </source>
</reference>